<feature type="chain" id="PRO_5044569198" description="mannosyl-glycoprotein endo-beta-N-acetylglucosaminidase" evidence="9">
    <location>
        <begin position="31"/>
        <end position="711"/>
    </location>
</feature>
<evidence type="ECO:0000256" key="6">
    <source>
        <dbReference type="ARBA" id="ARBA00023295"/>
    </source>
</evidence>
<dbReference type="Proteomes" id="UP000197138">
    <property type="component" value="Unassembled WGS sequence"/>
</dbReference>
<evidence type="ECO:0000313" key="14">
    <source>
        <dbReference type="Proteomes" id="UP000515151"/>
    </source>
</evidence>
<evidence type="ECO:0000256" key="5">
    <source>
        <dbReference type="ARBA" id="ARBA00022801"/>
    </source>
</evidence>
<evidence type="ECO:0000313" key="15">
    <source>
        <dbReference type="RefSeq" id="XP_031372590.1"/>
    </source>
</evidence>
<evidence type="ECO:0000256" key="9">
    <source>
        <dbReference type="SAM" id="SignalP"/>
    </source>
</evidence>
<dbReference type="GO" id="GO:0005829">
    <property type="term" value="C:cytosol"/>
    <property type="evidence" value="ECO:0007669"/>
    <property type="project" value="UniProtKB-SubCell"/>
</dbReference>
<feature type="signal peptide" evidence="9">
    <location>
        <begin position="1"/>
        <end position="30"/>
    </location>
</feature>
<evidence type="ECO:0000256" key="4">
    <source>
        <dbReference type="ARBA" id="ARBA00022490"/>
    </source>
</evidence>
<comment type="catalytic activity">
    <reaction evidence="7">
        <text>an N(4)-(oligosaccharide-(1-&gt;3)-[oligosaccharide-(1-&gt;6)]-beta-D-Man-(1-&gt;4)-beta-D-GlcNAc-(1-&gt;4)-alpha-D-GlcNAc)-L-asparaginyl-[protein] + H2O = an oligosaccharide-(1-&gt;3)-[oligosaccharide-(1-&gt;6)]-beta-D-Man-(1-&gt;4)-D-GlcNAc + N(4)-(N-acetyl-beta-D-glucosaminyl)-L-asparaginyl-[protein]</text>
        <dbReference type="Rhea" id="RHEA:73067"/>
        <dbReference type="Rhea" id="RHEA-COMP:12603"/>
        <dbReference type="Rhea" id="RHEA-COMP:18176"/>
        <dbReference type="ChEBI" id="CHEBI:15377"/>
        <dbReference type="ChEBI" id="CHEBI:132248"/>
        <dbReference type="ChEBI" id="CHEBI:192714"/>
        <dbReference type="ChEBI" id="CHEBI:192715"/>
        <dbReference type="EC" id="3.2.1.96"/>
    </reaction>
</comment>
<dbReference type="RefSeq" id="XP_031372590.1">
    <property type="nucleotide sequence ID" value="XM_031516730.1"/>
</dbReference>
<keyword evidence="9" id="KW-0732">Signal</keyword>
<evidence type="ECO:0000256" key="7">
    <source>
        <dbReference type="ARBA" id="ARBA00034414"/>
    </source>
</evidence>
<reference evidence="15" key="4">
    <citation type="submission" date="2025-04" db="UniProtKB">
        <authorList>
            <consortium name="RefSeq"/>
        </authorList>
    </citation>
    <scope>IDENTIFICATION</scope>
    <source>
        <tissue evidence="15">Leaf</tissue>
    </source>
</reference>
<dbReference type="Gene3D" id="2.60.120.260">
    <property type="entry name" value="Galactose-binding domain-like"/>
    <property type="match status" value="1"/>
</dbReference>
<dbReference type="GO" id="GO:0033925">
    <property type="term" value="F:mannosyl-glycoprotein endo-beta-N-acetylglucosaminidase activity"/>
    <property type="evidence" value="ECO:0007669"/>
    <property type="project" value="UniProtKB-EC"/>
</dbReference>
<feature type="domain" description="Cytosolic endo-beta-N-acetylglucosaminidase C-terminal" evidence="11">
    <location>
        <begin position="596"/>
        <end position="705"/>
    </location>
</feature>
<accession>A0A218XS89</accession>
<dbReference type="EMBL" id="MTKT01000813">
    <property type="protein sequence ID" value="OWM87391.1"/>
    <property type="molecule type" value="Genomic_DNA"/>
</dbReference>
<evidence type="ECO:0000256" key="8">
    <source>
        <dbReference type="ARBA" id="ARBA00060018"/>
    </source>
</evidence>
<organism evidence="12 13">
    <name type="scientific">Punica granatum</name>
    <name type="common">Pomegranate</name>
    <dbReference type="NCBI Taxonomy" id="22663"/>
    <lineage>
        <taxon>Eukaryota</taxon>
        <taxon>Viridiplantae</taxon>
        <taxon>Streptophyta</taxon>
        <taxon>Embryophyta</taxon>
        <taxon>Tracheophyta</taxon>
        <taxon>Spermatophyta</taxon>
        <taxon>Magnoliopsida</taxon>
        <taxon>eudicotyledons</taxon>
        <taxon>Gunneridae</taxon>
        <taxon>Pentapetalae</taxon>
        <taxon>rosids</taxon>
        <taxon>malvids</taxon>
        <taxon>Myrtales</taxon>
        <taxon>Lythraceae</taxon>
        <taxon>Punica</taxon>
    </lineage>
</organism>
<dbReference type="GO" id="GO:0006491">
    <property type="term" value="P:N-glycan processing"/>
    <property type="evidence" value="ECO:0007669"/>
    <property type="project" value="UniProtKB-ARBA"/>
</dbReference>
<dbReference type="InterPro" id="IPR032979">
    <property type="entry name" value="ENGase"/>
</dbReference>
<dbReference type="GeneID" id="116187790"/>
<evidence type="ECO:0000259" key="10">
    <source>
        <dbReference type="Pfam" id="PF03644"/>
    </source>
</evidence>
<dbReference type="PANTHER" id="PTHR13246">
    <property type="entry name" value="ENDO BETA N-ACETYLGLUCOSAMINIDASE"/>
    <property type="match status" value="1"/>
</dbReference>
<dbReference type="InterPro" id="IPR057882">
    <property type="entry name" value="ENGase_C"/>
</dbReference>
<dbReference type="Proteomes" id="UP000515151">
    <property type="component" value="Chromosome 8"/>
</dbReference>
<reference evidence="14" key="3">
    <citation type="journal article" date="2020" name="Plant Biotechnol. J.">
        <title>The pomegranate (Punica granatum L.) draft genome dissects genetic divergence between soft- and hard-seeded cultivars.</title>
        <authorList>
            <person name="Luo X."/>
            <person name="Li H."/>
            <person name="Wu Z."/>
            <person name="Yao W."/>
            <person name="Zhao P."/>
            <person name="Cao D."/>
            <person name="Yu H."/>
            <person name="Li K."/>
            <person name="Poudel K."/>
            <person name="Zhao D."/>
            <person name="Zhang F."/>
            <person name="Xia X."/>
            <person name="Chen L."/>
            <person name="Wang Q."/>
            <person name="Jing D."/>
            <person name="Cao S."/>
        </authorList>
    </citation>
    <scope>NUCLEOTIDE SEQUENCE [LARGE SCALE GENOMIC DNA]</scope>
</reference>
<dbReference type="EC" id="3.2.1.96" evidence="3"/>
<evidence type="ECO:0000313" key="13">
    <source>
        <dbReference type="Proteomes" id="UP000197138"/>
    </source>
</evidence>
<keyword evidence="14" id="KW-1185">Reference proteome</keyword>
<dbReference type="Pfam" id="PF03644">
    <property type="entry name" value="Glyco_hydro_85"/>
    <property type="match status" value="1"/>
</dbReference>
<dbReference type="Pfam" id="PF25529">
    <property type="entry name" value="Ig_ENGASE1_C"/>
    <property type="match status" value="1"/>
</dbReference>
<evidence type="ECO:0000259" key="11">
    <source>
        <dbReference type="Pfam" id="PF25529"/>
    </source>
</evidence>
<comment type="similarity">
    <text evidence="2">Belongs to the glycosyl hydrolase 85 family.</text>
</comment>
<evidence type="ECO:0000256" key="2">
    <source>
        <dbReference type="ARBA" id="ARBA00007849"/>
    </source>
</evidence>
<reference evidence="12" key="2">
    <citation type="submission" date="2017-06" db="EMBL/GenBank/DDBJ databases">
        <title>The pomegranate genome and the genomics of punicalagin biosynthesis.</title>
        <authorList>
            <person name="Xu C."/>
        </authorList>
    </citation>
    <scope>NUCLEOTIDE SEQUENCE [LARGE SCALE GENOMIC DNA]</scope>
    <source>
        <tissue evidence="12">Fresh leaf</tissue>
    </source>
</reference>
<evidence type="ECO:0000256" key="1">
    <source>
        <dbReference type="ARBA" id="ARBA00004514"/>
    </source>
</evidence>
<keyword evidence="4" id="KW-0963">Cytoplasm</keyword>
<sequence>MHPLRLLLGRNSPLFFLLNLLRSLFRFVMSQLLKPLAEEPARAPESSEANPTEFDPLAPSVPVSYPIRTLESLSSRSFFSSFHFPFNRASVPLLQQSPNLPDRPRVLVCHDMQGGYSDDRWVQGGKNGGGYAIWHWYLMDIFVYFSHDLVTIPPPCWTNTAHRHGVRVLGTFLTEWDEGRLTCDKLLLTKESAEMYAERLTELAVELGFDGWLINIEVKLKKEQIPNMMHFVSHLTQTMHSSKPGSLVIWYDSVTTAGHLDWQDQLTDKNRPFFDICDGIFMNYTWKENYPRLSAAVAGDRKYDVYMGIDVFGRGSYGGGQWNINVALDVLKKEEVSAAIFAPGWVHETNQPPDFTTAQNRWWALIEKSWGVQQKYPKSLPFYTNFDQGRGYHYYFSGENISSASWYNLSCQGFQPFLELKSDGSPDSIEVLIDLKGASYSGGGNLTFRGTLEDDDYFLAKLFEGDLLMGKSPVHFAFSVKSEVNSLVGLSLEFSSTTDKQTAILLASNENVLGSMNQFSAKFNKVIAPFRVAVLQSAPEWIITEGSIEMSGYTLRRINAICYRSLGRNSNNDSSHKFSAVLGHISIKSSESSSYLPPSNSWLVETKHVKWSSGPSDGFKSLSVLITWKLKEGSGDEPRGSKNFNIYVERENEEVPGSIRTVREFLGVAQVGAFYVSDLDVHCGVLSLRFIVQVCGDDGACLELESPWLSS</sequence>
<keyword evidence="6" id="KW-0326">Glycosidase</keyword>
<dbReference type="OrthoDB" id="284473at2759"/>
<comment type="function">
    <text evidence="8">Endoglycosidase that releases N-glycans from glycoproteins by cleaving the beta-1,4-glycosidic bond in the N,N'-diacetylchitobiose core. Involved in the production of high-mannose type N-glycans during plant development and fruit maturation.</text>
</comment>
<dbReference type="InterPro" id="IPR005201">
    <property type="entry name" value="TIM_ENGase"/>
</dbReference>
<keyword evidence="5" id="KW-0378">Hydrolase</keyword>
<protein>
    <recommendedName>
        <fullName evidence="3">mannosyl-glycoprotein endo-beta-N-acetylglucosaminidase</fullName>
        <ecNumber evidence="3">3.2.1.96</ecNumber>
    </recommendedName>
</protein>
<dbReference type="FunFam" id="3.20.20.80:FF:000043">
    <property type="entry name" value="cytosolic endo-beta-N-acetylglucosaminidase"/>
    <property type="match status" value="1"/>
</dbReference>
<dbReference type="CDD" id="cd06547">
    <property type="entry name" value="GH85_ENGase"/>
    <property type="match status" value="1"/>
</dbReference>
<dbReference type="AlphaFoldDB" id="A0A218XS89"/>
<evidence type="ECO:0000313" key="12">
    <source>
        <dbReference type="EMBL" id="OWM87391.1"/>
    </source>
</evidence>
<reference evidence="13" key="1">
    <citation type="journal article" date="2017" name="Plant J.">
        <title>The pomegranate (Punica granatum L.) genome and the genomics of punicalagin biosynthesis.</title>
        <authorList>
            <person name="Qin G."/>
            <person name="Xu C."/>
            <person name="Ming R."/>
            <person name="Tang H."/>
            <person name="Guyot R."/>
            <person name="Kramer E.M."/>
            <person name="Hu Y."/>
            <person name="Yi X."/>
            <person name="Qi Y."/>
            <person name="Xu X."/>
            <person name="Gao Z."/>
            <person name="Pan H."/>
            <person name="Jian J."/>
            <person name="Tian Y."/>
            <person name="Yue Z."/>
            <person name="Xu Y."/>
        </authorList>
    </citation>
    <scope>NUCLEOTIDE SEQUENCE [LARGE SCALE GENOMIC DNA]</scope>
    <source>
        <strain evidence="13">cv. Dabenzi</strain>
    </source>
</reference>
<gene>
    <name evidence="15" type="primary">LOC116187790</name>
    <name evidence="12" type="ORF">CDL15_Pgr022502</name>
</gene>
<proteinExistence type="inferred from homology"/>
<evidence type="ECO:0000256" key="3">
    <source>
        <dbReference type="ARBA" id="ARBA00012566"/>
    </source>
</evidence>
<feature type="domain" description="Cytosolic endo-beta-N-acetylglucosaminidase TIM barrel" evidence="10">
    <location>
        <begin position="116"/>
        <end position="394"/>
    </location>
</feature>
<dbReference type="PANTHER" id="PTHR13246:SF1">
    <property type="entry name" value="CYTOSOLIC ENDO-BETA-N-ACETYLGLUCOSAMINIDASE"/>
    <property type="match status" value="1"/>
</dbReference>
<dbReference type="Gene3D" id="3.20.20.80">
    <property type="entry name" value="Glycosidases"/>
    <property type="match status" value="1"/>
</dbReference>
<comment type="subcellular location">
    <subcellularLocation>
        <location evidence="1">Cytoplasm</location>
        <location evidence="1">Cytosol</location>
    </subcellularLocation>
</comment>
<name>A0A218XS89_PUNGR</name>